<dbReference type="EMBL" id="JAMKFB020000013">
    <property type="protein sequence ID" value="KAL0178202.1"/>
    <property type="molecule type" value="Genomic_DNA"/>
</dbReference>
<comment type="caution">
    <text evidence="2">The sequence shown here is derived from an EMBL/GenBank/DDBJ whole genome shotgun (WGS) entry which is preliminary data.</text>
</comment>
<accession>A0ABD0PW03</accession>
<feature type="non-terminal residue" evidence="2">
    <location>
        <position position="89"/>
    </location>
</feature>
<sequence length="89" mass="9636">HLKARQSGLQEEVQKLQHSAQAAASSSSSDVAVLPVTTAATTTTSSSFLHRSSAVHQGFHGDEVDLSDVLWSQQEINRLSNEVHRLEAE</sequence>
<feature type="non-terminal residue" evidence="2">
    <location>
        <position position="1"/>
    </location>
</feature>
<gene>
    <name evidence="2" type="ORF">M9458_027096</name>
</gene>
<dbReference type="AlphaFoldDB" id="A0ABD0PW03"/>
<proteinExistence type="predicted"/>
<evidence type="ECO:0008006" key="4">
    <source>
        <dbReference type="Google" id="ProtNLM"/>
    </source>
</evidence>
<name>A0ABD0PW03_CIRMR</name>
<protein>
    <recommendedName>
        <fullName evidence="4">Thyroid hormone receptor interactor 11</fullName>
    </recommendedName>
</protein>
<keyword evidence="3" id="KW-1185">Reference proteome</keyword>
<feature type="compositionally biased region" description="Low complexity" evidence="1">
    <location>
        <begin position="19"/>
        <end position="29"/>
    </location>
</feature>
<evidence type="ECO:0000313" key="2">
    <source>
        <dbReference type="EMBL" id="KAL0178202.1"/>
    </source>
</evidence>
<reference evidence="2 3" key="1">
    <citation type="submission" date="2024-05" db="EMBL/GenBank/DDBJ databases">
        <title>Genome sequencing and assembly of Indian major carp, Cirrhinus mrigala (Hamilton, 1822).</title>
        <authorList>
            <person name="Mohindra V."/>
            <person name="Chowdhury L.M."/>
            <person name="Lal K."/>
            <person name="Jena J.K."/>
        </authorList>
    </citation>
    <scope>NUCLEOTIDE SEQUENCE [LARGE SCALE GENOMIC DNA]</scope>
    <source>
        <strain evidence="2">CM1030</strain>
        <tissue evidence="2">Blood</tissue>
    </source>
</reference>
<dbReference type="Proteomes" id="UP001529510">
    <property type="component" value="Unassembled WGS sequence"/>
</dbReference>
<feature type="region of interest" description="Disordered" evidence="1">
    <location>
        <begin position="1"/>
        <end position="32"/>
    </location>
</feature>
<organism evidence="2 3">
    <name type="scientific">Cirrhinus mrigala</name>
    <name type="common">Mrigala</name>
    <dbReference type="NCBI Taxonomy" id="683832"/>
    <lineage>
        <taxon>Eukaryota</taxon>
        <taxon>Metazoa</taxon>
        <taxon>Chordata</taxon>
        <taxon>Craniata</taxon>
        <taxon>Vertebrata</taxon>
        <taxon>Euteleostomi</taxon>
        <taxon>Actinopterygii</taxon>
        <taxon>Neopterygii</taxon>
        <taxon>Teleostei</taxon>
        <taxon>Ostariophysi</taxon>
        <taxon>Cypriniformes</taxon>
        <taxon>Cyprinidae</taxon>
        <taxon>Labeoninae</taxon>
        <taxon>Labeonini</taxon>
        <taxon>Cirrhinus</taxon>
    </lineage>
</organism>
<evidence type="ECO:0000313" key="3">
    <source>
        <dbReference type="Proteomes" id="UP001529510"/>
    </source>
</evidence>
<evidence type="ECO:0000256" key="1">
    <source>
        <dbReference type="SAM" id="MobiDB-lite"/>
    </source>
</evidence>